<evidence type="ECO:0000313" key="1">
    <source>
        <dbReference type="EMBL" id="GAG24735.1"/>
    </source>
</evidence>
<feature type="non-terminal residue" evidence="1">
    <location>
        <position position="115"/>
    </location>
</feature>
<dbReference type="EMBL" id="BARS01034655">
    <property type="protein sequence ID" value="GAG24735.1"/>
    <property type="molecule type" value="Genomic_DNA"/>
</dbReference>
<sequence>MPINANQKGKRFERDVAKQLNKAFNSNVRRTPMSGGMSIKGDIIDINPDSILSDFHFECKNQEKLNIWKALAQSRNDCPSMKIPLVVFTKNHERDYVTLEFEDLINLLLELEEFR</sequence>
<comment type="caution">
    <text evidence="1">The sequence shown here is derived from an EMBL/GenBank/DDBJ whole genome shotgun (WGS) entry which is preliminary data.</text>
</comment>
<proteinExistence type="predicted"/>
<evidence type="ECO:0008006" key="2">
    <source>
        <dbReference type="Google" id="ProtNLM"/>
    </source>
</evidence>
<accession>X0W2E8</accession>
<dbReference type="Pfam" id="PF24608">
    <property type="entry name" value="PDDEXK_15"/>
    <property type="match status" value="1"/>
</dbReference>
<name>X0W2E8_9ZZZZ</name>
<dbReference type="GO" id="GO:0003676">
    <property type="term" value="F:nucleic acid binding"/>
    <property type="evidence" value="ECO:0007669"/>
    <property type="project" value="InterPro"/>
</dbReference>
<dbReference type="InterPro" id="IPR011856">
    <property type="entry name" value="tRNA_endonuc-like_dom_sf"/>
</dbReference>
<organism evidence="1">
    <name type="scientific">marine sediment metagenome</name>
    <dbReference type="NCBI Taxonomy" id="412755"/>
    <lineage>
        <taxon>unclassified sequences</taxon>
        <taxon>metagenomes</taxon>
        <taxon>ecological metagenomes</taxon>
    </lineage>
</organism>
<gene>
    <name evidence="1" type="ORF">S01H1_53515</name>
</gene>
<protein>
    <recommendedName>
        <fullName evidence="2">Holliday junction resolvase</fullName>
    </recommendedName>
</protein>
<dbReference type="Gene3D" id="3.40.1350.10">
    <property type="match status" value="1"/>
</dbReference>
<dbReference type="InterPro" id="IPR056931">
    <property type="entry name" value="D14-like"/>
</dbReference>
<reference evidence="1" key="1">
    <citation type="journal article" date="2014" name="Front. Microbiol.">
        <title>High frequency of phylogenetically diverse reductive dehalogenase-homologous genes in deep subseafloor sedimentary metagenomes.</title>
        <authorList>
            <person name="Kawai M."/>
            <person name="Futagami T."/>
            <person name="Toyoda A."/>
            <person name="Takaki Y."/>
            <person name="Nishi S."/>
            <person name="Hori S."/>
            <person name="Arai W."/>
            <person name="Tsubouchi T."/>
            <person name="Morono Y."/>
            <person name="Uchiyama I."/>
            <person name="Ito T."/>
            <person name="Fujiyama A."/>
            <person name="Inagaki F."/>
            <person name="Takami H."/>
        </authorList>
    </citation>
    <scope>NUCLEOTIDE SEQUENCE</scope>
    <source>
        <strain evidence="1">Expedition CK06-06</strain>
    </source>
</reference>
<dbReference type="AlphaFoldDB" id="X0W2E8"/>